<dbReference type="OrthoDB" id="5946976at2759"/>
<evidence type="ECO:0000313" key="3">
    <source>
        <dbReference type="Proteomes" id="UP000799424"/>
    </source>
</evidence>
<name>A0A6A6ZYP5_9PLEO</name>
<dbReference type="PANTHER" id="PTHR43283">
    <property type="entry name" value="BETA-LACTAMASE-RELATED"/>
    <property type="match status" value="1"/>
</dbReference>
<keyword evidence="3" id="KW-1185">Reference proteome</keyword>
<dbReference type="EMBL" id="MU006227">
    <property type="protein sequence ID" value="KAF2825547.1"/>
    <property type="molecule type" value="Genomic_DNA"/>
</dbReference>
<dbReference type="SUPFAM" id="SSF56601">
    <property type="entry name" value="beta-lactamase/transpeptidase-like"/>
    <property type="match status" value="1"/>
</dbReference>
<dbReference type="Pfam" id="PF00144">
    <property type="entry name" value="Beta-lactamase"/>
    <property type="match status" value="1"/>
</dbReference>
<evidence type="ECO:0000313" key="2">
    <source>
        <dbReference type="EMBL" id="KAF2825547.1"/>
    </source>
</evidence>
<evidence type="ECO:0000259" key="1">
    <source>
        <dbReference type="Pfam" id="PF00144"/>
    </source>
</evidence>
<dbReference type="PANTHER" id="PTHR43283:SF3">
    <property type="entry name" value="BETA-LACTAMASE FAMILY PROTEIN (AFU_ORTHOLOGUE AFUA_5G07500)"/>
    <property type="match status" value="1"/>
</dbReference>
<sequence length="126" mass="13837">MDTTTNHRLEALAPEITQTLQSSGSPSLSFGILHNGTIIHTAHFGHRNAGDSVPTNDSTINYIASLNKLFTTAIVAKLVHDGILHWDVPIREYLPAFRTRKDELCSKATLRHSLSIRTGFAPANSF</sequence>
<protein>
    <submittedName>
        <fullName evidence="2">Beta-lactamase/transpeptidase-like protein</fullName>
    </submittedName>
</protein>
<dbReference type="Gene3D" id="3.40.710.10">
    <property type="entry name" value="DD-peptidase/beta-lactamase superfamily"/>
    <property type="match status" value="1"/>
</dbReference>
<proteinExistence type="predicted"/>
<dbReference type="InterPro" id="IPR012338">
    <property type="entry name" value="Beta-lactam/transpept-like"/>
</dbReference>
<accession>A0A6A6ZYP5</accession>
<feature type="domain" description="Beta-lactamase-related" evidence="1">
    <location>
        <begin position="16"/>
        <end position="122"/>
    </location>
</feature>
<dbReference type="Proteomes" id="UP000799424">
    <property type="component" value="Unassembled WGS sequence"/>
</dbReference>
<gene>
    <name evidence="2" type="ORF">CC86DRAFT_417875</name>
</gene>
<reference evidence="2" key="1">
    <citation type="journal article" date="2020" name="Stud. Mycol.">
        <title>101 Dothideomycetes genomes: a test case for predicting lifestyles and emergence of pathogens.</title>
        <authorList>
            <person name="Haridas S."/>
            <person name="Albert R."/>
            <person name="Binder M."/>
            <person name="Bloem J."/>
            <person name="Labutti K."/>
            <person name="Salamov A."/>
            <person name="Andreopoulos B."/>
            <person name="Baker S."/>
            <person name="Barry K."/>
            <person name="Bills G."/>
            <person name="Bluhm B."/>
            <person name="Cannon C."/>
            <person name="Castanera R."/>
            <person name="Culley D."/>
            <person name="Daum C."/>
            <person name="Ezra D."/>
            <person name="Gonzalez J."/>
            <person name="Henrissat B."/>
            <person name="Kuo A."/>
            <person name="Liang C."/>
            <person name="Lipzen A."/>
            <person name="Lutzoni F."/>
            <person name="Magnuson J."/>
            <person name="Mondo S."/>
            <person name="Nolan M."/>
            <person name="Ohm R."/>
            <person name="Pangilinan J."/>
            <person name="Park H.-J."/>
            <person name="Ramirez L."/>
            <person name="Alfaro M."/>
            <person name="Sun H."/>
            <person name="Tritt A."/>
            <person name="Yoshinaga Y."/>
            <person name="Zwiers L.-H."/>
            <person name="Turgeon B."/>
            <person name="Goodwin S."/>
            <person name="Spatafora J."/>
            <person name="Crous P."/>
            <person name="Grigoriev I."/>
        </authorList>
    </citation>
    <scope>NUCLEOTIDE SEQUENCE</scope>
    <source>
        <strain evidence="2">CBS 113818</strain>
    </source>
</reference>
<dbReference type="InterPro" id="IPR001466">
    <property type="entry name" value="Beta-lactam-related"/>
</dbReference>
<dbReference type="InterPro" id="IPR050789">
    <property type="entry name" value="Diverse_Enzym_Activities"/>
</dbReference>
<organism evidence="2 3">
    <name type="scientific">Ophiobolus disseminans</name>
    <dbReference type="NCBI Taxonomy" id="1469910"/>
    <lineage>
        <taxon>Eukaryota</taxon>
        <taxon>Fungi</taxon>
        <taxon>Dikarya</taxon>
        <taxon>Ascomycota</taxon>
        <taxon>Pezizomycotina</taxon>
        <taxon>Dothideomycetes</taxon>
        <taxon>Pleosporomycetidae</taxon>
        <taxon>Pleosporales</taxon>
        <taxon>Pleosporineae</taxon>
        <taxon>Phaeosphaeriaceae</taxon>
        <taxon>Ophiobolus</taxon>
    </lineage>
</organism>
<dbReference type="AlphaFoldDB" id="A0A6A6ZYP5"/>